<dbReference type="Proteomes" id="UP000652761">
    <property type="component" value="Unassembled WGS sequence"/>
</dbReference>
<accession>A0A843XKN6</accession>
<keyword evidence="2" id="KW-1185">Reference proteome</keyword>
<proteinExistence type="predicted"/>
<sequence length="66" mass="7818">MLKKNVRAFLKIIQGSVQPVKNFNSTYTQRKREKEPEPKKKIALEHQEHRMLKARISEKPIHPPLC</sequence>
<gene>
    <name evidence="1" type="ORF">Taro_052634</name>
</gene>
<comment type="caution">
    <text evidence="1">The sequence shown here is derived from an EMBL/GenBank/DDBJ whole genome shotgun (WGS) entry which is preliminary data.</text>
</comment>
<protein>
    <submittedName>
        <fullName evidence="1">Uncharacterized protein</fullName>
    </submittedName>
</protein>
<evidence type="ECO:0000313" key="2">
    <source>
        <dbReference type="Proteomes" id="UP000652761"/>
    </source>
</evidence>
<reference evidence="1" key="1">
    <citation type="submission" date="2017-07" db="EMBL/GenBank/DDBJ databases">
        <title>Taro Niue Genome Assembly and Annotation.</title>
        <authorList>
            <person name="Atibalentja N."/>
            <person name="Keating K."/>
            <person name="Fields C.J."/>
        </authorList>
    </citation>
    <scope>NUCLEOTIDE SEQUENCE</scope>
    <source>
        <strain evidence="1">Niue_2</strain>
        <tissue evidence="1">Leaf</tissue>
    </source>
</reference>
<name>A0A843XKN6_COLES</name>
<organism evidence="1 2">
    <name type="scientific">Colocasia esculenta</name>
    <name type="common">Wild taro</name>
    <name type="synonym">Arum esculentum</name>
    <dbReference type="NCBI Taxonomy" id="4460"/>
    <lineage>
        <taxon>Eukaryota</taxon>
        <taxon>Viridiplantae</taxon>
        <taxon>Streptophyta</taxon>
        <taxon>Embryophyta</taxon>
        <taxon>Tracheophyta</taxon>
        <taxon>Spermatophyta</taxon>
        <taxon>Magnoliopsida</taxon>
        <taxon>Liliopsida</taxon>
        <taxon>Araceae</taxon>
        <taxon>Aroideae</taxon>
        <taxon>Colocasieae</taxon>
        <taxon>Colocasia</taxon>
    </lineage>
</organism>
<evidence type="ECO:0000313" key="1">
    <source>
        <dbReference type="EMBL" id="MQM19625.1"/>
    </source>
</evidence>
<dbReference type="AlphaFoldDB" id="A0A843XKN6"/>
<dbReference type="EMBL" id="NMUH01009063">
    <property type="protein sequence ID" value="MQM19625.1"/>
    <property type="molecule type" value="Genomic_DNA"/>
</dbReference>